<accession>A0A921NNY9</accession>
<dbReference type="AlphaFoldDB" id="A0A921NNY9"/>
<reference evidence="1" key="1">
    <citation type="submission" date="2013-03" db="EMBL/GenBank/DDBJ databases">
        <title>Genome Sequence of the Profundibacterium mesophilum strain KAUST100406-0324T from Red Sea, a novel genus in the family Rhodobacteraceae.</title>
        <authorList>
            <person name="Essack M."/>
            <person name="Alam I."/>
            <person name="Lafi F."/>
            <person name="Alawi W."/>
            <person name="Kamanu F."/>
            <person name="Al-Suwailem A."/>
            <person name="Lee O.O."/>
            <person name="Xu Y."/>
            <person name="Bajic V."/>
            <person name="Qian P.-Y."/>
            <person name="Archer J."/>
        </authorList>
    </citation>
    <scope>NUCLEOTIDE SEQUENCE</scope>
    <source>
        <strain evidence="1">KAUST100406-0324</strain>
    </source>
</reference>
<proteinExistence type="predicted"/>
<dbReference type="Proteomes" id="UP000698242">
    <property type="component" value="Unassembled WGS sequence"/>
</dbReference>
<comment type="caution">
    <text evidence="1">The sequence shown here is derived from an EMBL/GenBank/DDBJ whole genome shotgun (WGS) entry which is preliminary data.</text>
</comment>
<protein>
    <submittedName>
        <fullName evidence="1">Uncharacterized protein</fullName>
    </submittedName>
</protein>
<dbReference type="EMBL" id="APKE01000036">
    <property type="protein sequence ID" value="KAF0674692.1"/>
    <property type="molecule type" value="Genomic_DNA"/>
</dbReference>
<sequence>MLWLLPLLCGPAAAQADGGKTAVLELARKGWVYELRSSMMRPVRGRALPRIDARSLRGARLCLLGEAPHPVTLDVIEQFSALLELTFGQPLRLDDAVDPAGCAGEPVVLRLFSDRSPDIAYNSDLERLDTEFAIGLPRRRRHFVATPAQAQTFFGELGQATHILVMQPEVETEPADLTLQFHVSILIEELYQAFTFGMDVLLFDRTRKPISKLQEYPLHLRGLSWRSDAYMAGLLSSNPRGLCAFDVLMLHALGESDLERTNSSELIVYIDENYTRLTERMRETLALPSLSTILDPDCAALPR</sequence>
<evidence type="ECO:0000313" key="1">
    <source>
        <dbReference type="EMBL" id="KAF0674692.1"/>
    </source>
</evidence>
<evidence type="ECO:0000313" key="2">
    <source>
        <dbReference type="Proteomes" id="UP000698242"/>
    </source>
</evidence>
<keyword evidence="2" id="KW-1185">Reference proteome</keyword>
<gene>
    <name evidence="1" type="ORF">PMES_03075</name>
</gene>
<organism evidence="1 2">
    <name type="scientific">Profundibacterium mesophilum KAUST100406-0324</name>
    <dbReference type="NCBI Taxonomy" id="1037889"/>
    <lineage>
        <taxon>Bacteria</taxon>
        <taxon>Pseudomonadati</taxon>
        <taxon>Pseudomonadota</taxon>
        <taxon>Alphaproteobacteria</taxon>
        <taxon>Rhodobacterales</taxon>
        <taxon>Roseobacteraceae</taxon>
        <taxon>Profundibacterium</taxon>
    </lineage>
</organism>
<name>A0A921NNY9_9RHOB</name>